<dbReference type="OrthoDB" id="15001at2759"/>
<dbReference type="InterPro" id="IPR008012">
    <property type="entry name" value="Ump1"/>
</dbReference>
<name>A0A177WT61_BATDL</name>
<dbReference type="GO" id="GO:0043248">
    <property type="term" value="P:proteasome assembly"/>
    <property type="evidence" value="ECO:0007669"/>
    <property type="project" value="InterPro"/>
</dbReference>
<evidence type="ECO:0000256" key="1">
    <source>
        <dbReference type="ARBA" id="ARBA00023186"/>
    </source>
</evidence>
<dbReference type="eggNOG" id="KOG3061">
    <property type="taxonomic scope" value="Eukaryota"/>
</dbReference>
<dbReference type="PANTHER" id="PTHR12828:SF3">
    <property type="entry name" value="PROTEASOME MATURATION PROTEIN"/>
    <property type="match status" value="1"/>
</dbReference>
<proteinExistence type="inferred from homology"/>
<organism evidence="4 5">
    <name type="scientific">Batrachochytrium dendrobatidis (strain JEL423)</name>
    <dbReference type="NCBI Taxonomy" id="403673"/>
    <lineage>
        <taxon>Eukaryota</taxon>
        <taxon>Fungi</taxon>
        <taxon>Fungi incertae sedis</taxon>
        <taxon>Chytridiomycota</taxon>
        <taxon>Chytridiomycota incertae sedis</taxon>
        <taxon>Chytridiomycetes</taxon>
        <taxon>Rhizophydiales</taxon>
        <taxon>Rhizophydiales incertae sedis</taxon>
        <taxon>Batrachochytrium</taxon>
    </lineage>
</organism>
<dbReference type="EMBL" id="DS022309">
    <property type="protein sequence ID" value="OAJ43092.1"/>
    <property type="molecule type" value="Genomic_DNA"/>
</dbReference>
<dbReference type="AlphaFoldDB" id="A0A177WT61"/>
<dbReference type="Proteomes" id="UP000077115">
    <property type="component" value="Unassembled WGS sequence"/>
</dbReference>
<evidence type="ECO:0000256" key="3">
    <source>
        <dbReference type="SAM" id="MobiDB-lite"/>
    </source>
</evidence>
<reference evidence="4 5" key="2">
    <citation type="submission" date="2016-05" db="EMBL/GenBank/DDBJ databases">
        <title>Lineage-specific infection strategies underlie the spectrum of fungal disease in amphibians.</title>
        <authorList>
            <person name="Cuomo C.A."/>
            <person name="Farrer R.A."/>
            <person name="James T."/>
            <person name="Longcore J."/>
            <person name="Birren B."/>
        </authorList>
    </citation>
    <scope>NUCLEOTIDE SEQUENCE [LARGE SCALE GENOMIC DNA]</scope>
    <source>
        <strain evidence="4 5">JEL423</strain>
    </source>
</reference>
<gene>
    <name evidence="4" type="ORF">BDEG_26476</name>
</gene>
<evidence type="ECO:0000313" key="4">
    <source>
        <dbReference type="EMBL" id="OAJ43092.1"/>
    </source>
</evidence>
<reference evidence="4 5" key="1">
    <citation type="submission" date="2006-10" db="EMBL/GenBank/DDBJ databases">
        <title>The Genome Sequence of Batrachochytrium dendrobatidis JEL423.</title>
        <authorList>
            <consortium name="The Broad Institute Genome Sequencing Platform"/>
            <person name="Birren B."/>
            <person name="Lander E."/>
            <person name="Galagan J."/>
            <person name="Cuomo C."/>
            <person name="Devon K."/>
            <person name="Jaffe D."/>
            <person name="Butler J."/>
            <person name="Alvarez P."/>
            <person name="Gnerre S."/>
            <person name="Grabherr M."/>
            <person name="Kleber M."/>
            <person name="Mauceli E."/>
            <person name="Brockman W."/>
            <person name="Young S."/>
            <person name="LaButti K."/>
            <person name="Sykes S."/>
            <person name="DeCaprio D."/>
            <person name="Crawford M."/>
            <person name="Koehrsen M."/>
            <person name="Engels R."/>
            <person name="Montgomery P."/>
            <person name="Pearson M."/>
            <person name="Howarth C."/>
            <person name="Larson L."/>
            <person name="White J."/>
            <person name="O'Leary S."/>
            <person name="Kodira C."/>
            <person name="Zeng Q."/>
            <person name="Yandava C."/>
            <person name="Alvarado L."/>
            <person name="Longcore J."/>
            <person name="James T."/>
        </authorList>
    </citation>
    <scope>NUCLEOTIDE SEQUENCE [LARGE SCALE GENOMIC DNA]</scope>
    <source>
        <strain evidence="4 5">JEL423</strain>
    </source>
</reference>
<comment type="similarity">
    <text evidence="2">Belongs to the POMP/UMP1 family.</text>
</comment>
<evidence type="ECO:0008006" key="6">
    <source>
        <dbReference type="Google" id="ProtNLM"/>
    </source>
</evidence>
<evidence type="ECO:0000313" key="5">
    <source>
        <dbReference type="Proteomes" id="UP000077115"/>
    </source>
</evidence>
<dbReference type="GO" id="GO:0005737">
    <property type="term" value="C:cytoplasm"/>
    <property type="evidence" value="ECO:0007669"/>
    <property type="project" value="TreeGrafter"/>
</dbReference>
<dbReference type="STRING" id="403673.A0A177WT61"/>
<dbReference type="GO" id="GO:0005634">
    <property type="term" value="C:nucleus"/>
    <property type="evidence" value="ECO:0007669"/>
    <property type="project" value="TreeGrafter"/>
</dbReference>
<protein>
    <recommendedName>
        <fullName evidence="6">Proteasome maturation protein</fullName>
    </recommendedName>
</protein>
<accession>A0A177WT61</accession>
<feature type="region of interest" description="Disordered" evidence="3">
    <location>
        <begin position="1"/>
        <end position="21"/>
    </location>
</feature>
<dbReference type="PANTHER" id="PTHR12828">
    <property type="entry name" value="PROTEASOME MATURATION PROTEIN UMP1"/>
    <property type="match status" value="1"/>
</dbReference>
<dbReference type="VEuPathDB" id="FungiDB:BDEG_26476"/>
<evidence type="ECO:0000256" key="2">
    <source>
        <dbReference type="ARBA" id="ARBA00043974"/>
    </source>
</evidence>
<dbReference type="Pfam" id="PF05348">
    <property type="entry name" value="UMP1"/>
    <property type="match status" value="1"/>
</dbReference>
<keyword evidence="1" id="KW-0143">Chaperone</keyword>
<sequence>MSLRLVPASLPNKPPQSLGENTEFGTHDTFRHGFNVMRANITQGHPLESHLEQWDQTQEQLKTTVLRNTFGIHMPLRLKMEQALIKEHIHVIPVMPSRNLALDVLSGRNDTIEFEDFLGETRAPINDLSPHTAMERVLHL</sequence>